<dbReference type="GO" id="GO:0005886">
    <property type="term" value="C:plasma membrane"/>
    <property type="evidence" value="ECO:0007669"/>
    <property type="project" value="TreeGrafter"/>
</dbReference>
<evidence type="ECO:0000313" key="12">
    <source>
        <dbReference type="Proteomes" id="UP001195483"/>
    </source>
</evidence>
<dbReference type="InterPro" id="IPR000276">
    <property type="entry name" value="GPCR_Rhodpsn"/>
</dbReference>
<dbReference type="PROSITE" id="PS00237">
    <property type="entry name" value="G_PROTEIN_RECEP_F1_1"/>
    <property type="match status" value="1"/>
</dbReference>
<feature type="transmembrane region" description="Helical" evidence="9">
    <location>
        <begin position="211"/>
        <end position="237"/>
    </location>
</feature>
<feature type="transmembrane region" description="Helical" evidence="9">
    <location>
        <begin position="394"/>
        <end position="416"/>
    </location>
</feature>
<evidence type="ECO:0000256" key="1">
    <source>
        <dbReference type="ARBA" id="ARBA00004141"/>
    </source>
</evidence>
<feature type="transmembrane region" description="Helical" evidence="9">
    <location>
        <begin position="51"/>
        <end position="77"/>
    </location>
</feature>
<evidence type="ECO:0000256" key="3">
    <source>
        <dbReference type="ARBA" id="ARBA00022989"/>
    </source>
</evidence>
<keyword evidence="2 8" id="KW-0812">Transmembrane</keyword>
<evidence type="ECO:0000256" key="4">
    <source>
        <dbReference type="ARBA" id="ARBA00023040"/>
    </source>
</evidence>
<reference evidence="11" key="3">
    <citation type="submission" date="2023-05" db="EMBL/GenBank/DDBJ databases">
        <authorList>
            <person name="Smith C.H."/>
        </authorList>
    </citation>
    <scope>NUCLEOTIDE SEQUENCE</scope>
    <source>
        <strain evidence="11">CHS0354</strain>
        <tissue evidence="11">Mantle</tissue>
    </source>
</reference>
<dbReference type="CDD" id="cd00637">
    <property type="entry name" value="7tm_classA_rhodopsin-like"/>
    <property type="match status" value="1"/>
</dbReference>
<dbReference type="Proteomes" id="UP001195483">
    <property type="component" value="Unassembled WGS sequence"/>
</dbReference>
<feature type="transmembrane region" description="Helical" evidence="9">
    <location>
        <begin position="356"/>
        <end position="382"/>
    </location>
</feature>
<gene>
    <name evidence="11" type="ORF">CHS0354_017589</name>
</gene>
<feature type="transmembrane region" description="Helical" evidence="9">
    <location>
        <begin position="128"/>
        <end position="147"/>
    </location>
</feature>
<dbReference type="InterPro" id="IPR017452">
    <property type="entry name" value="GPCR_Rhodpsn_7TM"/>
</dbReference>
<comment type="subcellular location">
    <subcellularLocation>
        <location evidence="1">Membrane</location>
        <topology evidence="1">Multi-pass membrane protein</topology>
    </subcellularLocation>
</comment>
<keyword evidence="5 9" id="KW-0472">Membrane</keyword>
<feature type="transmembrane region" description="Helical" evidence="9">
    <location>
        <begin position="89"/>
        <end position="116"/>
    </location>
</feature>
<keyword evidence="7 8" id="KW-0807">Transducer</keyword>
<dbReference type="SUPFAM" id="SSF81321">
    <property type="entry name" value="Family A G protein-coupled receptor-like"/>
    <property type="match status" value="1"/>
</dbReference>
<feature type="transmembrane region" description="Helical" evidence="9">
    <location>
        <begin position="168"/>
        <end position="191"/>
    </location>
</feature>
<sequence length="445" mass="50360">MENMSIPSVVSHNNAEDTNFSTTDYVTVQAINVSMATLSHMITMKDQMYHILIPSMVLTSLFMVVGIPGNMLVIAIYCSTMRRRRSKKFIILLAIPDIINCCFAMPVEIAILTNFWDFDNPILCKVSRFSTFLMNNITSFVLLGIAIDRYRTICRPLKPKFTLTDSKIAAAIAILIAVSSAFPALLIYGTYQPTPGQKTCLIDNRMESKRYPFIFTMFIFAGNIIIFITLSILYVLVGRKVCRGKHFGSEPKIVLGVKRASSTVSAHSSTDIGDSLRASTVWRTKFLRGIQKRPSRANSVTSCQLSNAIKCKQCACKHEDVRPSSGSVRVIMGRKPGAQMGRKHGGIKVRAGRTTLMIFIVTLCFVLSFVPYLVIVTMRYVIPDLKMTFTEKSLYNFFLRSYFMNSAVNPIIYGLVNQQFRREIKRLFCRCIKKRRPERDLIMLN</sequence>
<accession>A0AAE0VGB5</accession>
<reference evidence="11" key="1">
    <citation type="journal article" date="2021" name="Genome Biol. Evol.">
        <title>A High-Quality Reference Genome for a Parasitic Bivalve with Doubly Uniparental Inheritance (Bivalvia: Unionida).</title>
        <authorList>
            <person name="Smith C.H."/>
        </authorList>
    </citation>
    <scope>NUCLEOTIDE SEQUENCE</scope>
    <source>
        <strain evidence="11">CHS0354</strain>
    </source>
</reference>
<evidence type="ECO:0000256" key="6">
    <source>
        <dbReference type="ARBA" id="ARBA00023170"/>
    </source>
</evidence>
<evidence type="ECO:0000313" key="11">
    <source>
        <dbReference type="EMBL" id="KAK3576914.1"/>
    </source>
</evidence>
<dbReference type="AlphaFoldDB" id="A0AAE0VGB5"/>
<dbReference type="Gene3D" id="1.20.1070.10">
    <property type="entry name" value="Rhodopsin 7-helix transmembrane proteins"/>
    <property type="match status" value="1"/>
</dbReference>
<evidence type="ECO:0000256" key="2">
    <source>
        <dbReference type="ARBA" id="ARBA00022692"/>
    </source>
</evidence>
<dbReference type="PANTHER" id="PTHR24243">
    <property type="entry name" value="G-PROTEIN COUPLED RECEPTOR"/>
    <property type="match status" value="1"/>
</dbReference>
<proteinExistence type="inferred from homology"/>
<keyword evidence="3 9" id="KW-1133">Transmembrane helix</keyword>
<evidence type="ECO:0000256" key="8">
    <source>
        <dbReference type="RuleBase" id="RU000688"/>
    </source>
</evidence>
<feature type="domain" description="G-protein coupled receptors family 1 profile" evidence="10">
    <location>
        <begin position="69"/>
        <end position="413"/>
    </location>
</feature>
<dbReference type="PANTHER" id="PTHR24243:SF224">
    <property type="entry name" value="G-PROTEIN COUPLED RECEPTOR 19-RELATED"/>
    <property type="match status" value="1"/>
</dbReference>
<keyword evidence="6 8" id="KW-0675">Receptor</keyword>
<evidence type="ECO:0000256" key="9">
    <source>
        <dbReference type="SAM" id="Phobius"/>
    </source>
</evidence>
<keyword evidence="12" id="KW-1185">Reference proteome</keyword>
<dbReference type="Pfam" id="PF00001">
    <property type="entry name" value="7tm_1"/>
    <property type="match status" value="1"/>
</dbReference>
<dbReference type="GO" id="GO:0004930">
    <property type="term" value="F:G protein-coupled receptor activity"/>
    <property type="evidence" value="ECO:0007669"/>
    <property type="project" value="UniProtKB-KW"/>
</dbReference>
<dbReference type="EMBL" id="JAEAOA010001088">
    <property type="protein sequence ID" value="KAK3576914.1"/>
    <property type="molecule type" value="Genomic_DNA"/>
</dbReference>
<evidence type="ECO:0000256" key="7">
    <source>
        <dbReference type="ARBA" id="ARBA00023224"/>
    </source>
</evidence>
<keyword evidence="4 8" id="KW-0297">G-protein coupled receptor</keyword>
<reference evidence="11" key="2">
    <citation type="journal article" date="2021" name="Genome Biol. Evol.">
        <title>Developing a high-quality reference genome for a parasitic bivalve with doubly uniparental inheritance (Bivalvia: Unionida).</title>
        <authorList>
            <person name="Smith C.H."/>
        </authorList>
    </citation>
    <scope>NUCLEOTIDE SEQUENCE</scope>
    <source>
        <strain evidence="11">CHS0354</strain>
        <tissue evidence="11">Mantle</tissue>
    </source>
</reference>
<evidence type="ECO:0000259" key="10">
    <source>
        <dbReference type="PROSITE" id="PS50262"/>
    </source>
</evidence>
<comment type="similarity">
    <text evidence="8">Belongs to the G-protein coupled receptor 1 family.</text>
</comment>
<comment type="caution">
    <text evidence="11">The sequence shown here is derived from an EMBL/GenBank/DDBJ whole genome shotgun (WGS) entry which is preliminary data.</text>
</comment>
<protein>
    <recommendedName>
        <fullName evidence="10">G-protein coupled receptors family 1 profile domain-containing protein</fullName>
    </recommendedName>
</protein>
<dbReference type="PRINTS" id="PR00237">
    <property type="entry name" value="GPCRRHODOPSN"/>
</dbReference>
<evidence type="ECO:0000256" key="5">
    <source>
        <dbReference type="ARBA" id="ARBA00023136"/>
    </source>
</evidence>
<organism evidence="11 12">
    <name type="scientific">Potamilus streckersoni</name>
    <dbReference type="NCBI Taxonomy" id="2493646"/>
    <lineage>
        <taxon>Eukaryota</taxon>
        <taxon>Metazoa</taxon>
        <taxon>Spiralia</taxon>
        <taxon>Lophotrochozoa</taxon>
        <taxon>Mollusca</taxon>
        <taxon>Bivalvia</taxon>
        <taxon>Autobranchia</taxon>
        <taxon>Heteroconchia</taxon>
        <taxon>Palaeoheterodonta</taxon>
        <taxon>Unionida</taxon>
        <taxon>Unionoidea</taxon>
        <taxon>Unionidae</taxon>
        <taxon>Ambleminae</taxon>
        <taxon>Lampsilini</taxon>
        <taxon>Potamilus</taxon>
    </lineage>
</organism>
<dbReference type="PROSITE" id="PS50262">
    <property type="entry name" value="G_PROTEIN_RECEP_F1_2"/>
    <property type="match status" value="1"/>
</dbReference>
<name>A0AAE0VGB5_9BIVA</name>